<dbReference type="RefSeq" id="XP_040742219.1">
    <property type="nucleotide sequence ID" value="XM_040891557.1"/>
</dbReference>
<accession>A0A1Y1W4X5</accession>
<dbReference type="PANTHER" id="PTHR10869:SF236">
    <property type="entry name" value="PROLYL 4-HYDROXYLASE ALPHA SUBUNIT DOMAIN-CONTAINING PROTEIN"/>
    <property type="match status" value="1"/>
</dbReference>
<evidence type="ECO:0000313" key="8">
    <source>
        <dbReference type="EMBL" id="ORX68405.1"/>
    </source>
</evidence>
<dbReference type="AlphaFoldDB" id="A0A1Y1W4X5"/>
<evidence type="ECO:0000313" key="9">
    <source>
        <dbReference type="Proteomes" id="UP000193922"/>
    </source>
</evidence>
<dbReference type="OrthoDB" id="69177at2759"/>
<evidence type="ECO:0000256" key="1">
    <source>
        <dbReference type="ARBA" id="ARBA00001961"/>
    </source>
</evidence>
<dbReference type="InterPro" id="IPR006620">
    <property type="entry name" value="Pro_4_hyd_alph"/>
</dbReference>
<dbReference type="Proteomes" id="UP000193922">
    <property type="component" value="Unassembled WGS sequence"/>
</dbReference>
<keyword evidence="9" id="KW-1185">Reference proteome</keyword>
<dbReference type="GO" id="GO:0004656">
    <property type="term" value="F:procollagen-proline 4-dioxygenase activity"/>
    <property type="evidence" value="ECO:0007669"/>
    <property type="project" value="TreeGrafter"/>
</dbReference>
<organism evidence="8 9">
    <name type="scientific">Linderina pennispora</name>
    <dbReference type="NCBI Taxonomy" id="61395"/>
    <lineage>
        <taxon>Eukaryota</taxon>
        <taxon>Fungi</taxon>
        <taxon>Fungi incertae sedis</taxon>
        <taxon>Zoopagomycota</taxon>
        <taxon>Kickxellomycotina</taxon>
        <taxon>Kickxellomycetes</taxon>
        <taxon>Kickxellales</taxon>
        <taxon>Kickxellaceae</taxon>
        <taxon>Linderina</taxon>
    </lineage>
</organism>
<dbReference type="InterPro" id="IPR045054">
    <property type="entry name" value="P4HA-like"/>
</dbReference>
<name>A0A1Y1W4X5_9FUNG</name>
<dbReference type="GO" id="GO:0005783">
    <property type="term" value="C:endoplasmic reticulum"/>
    <property type="evidence" value="ECO:0007669"/>
    <property type="project" value="TreeGrafter"/>
</dbReference>
<comment type="cofactor">
    <cofactor evidence="1">
        <name>L-ascorbate</name>
        <dbReference type="ChEBI" id="CHEBI:38290"/>
    </cofactor>
</comment>
<dbReference type="GeneID" id="63808205"/>
<dbReference type="Gene3D" id="2.60.120.620">
    <property type="entry name" value="q2cbj1_9rhob like domain"/>
    <property type="match status" value="1"/>
</dbReference>
<protein>
    <recommendedName>
        <fullName evidence="7">Fe2OG dioxygenase domain-containing protein</fullName>
    </recommendedName>
</protein>
<feature type="region of interest" description="Disordered" evidence="6">
    <location>
        <begin position="1"/>
        <end position="44"/>
    </location>
</feature>
<dbReference type="InterPro" id="IPR044862">
    <property type="entry name" value="Pro_4_hyd_alph_FE2OG_OXY"/>
</dbReference>
<dbReference type="GO" id="GO:0005506">
    <property type="term" value="F:iron ion binding"/>
    <property type="evidence" value="ECO:0007669"/>
    <property type="project" value="InterPro"/>
</dbReference>
<keyword evidence="4" id="KW-0560">Oxidoreductase</keyword>
<dbReference type="PROSITE" id="PS51471">
    <property type="entry name" value="FE2OG_OXY"/>
    <property type="match status" value="1"/>
</dbReference>
<evidence type="ECO:0000259" key="7">
    <source>
        <dbReference type="PROSITE" id="PS51471"/>
    </source>
</evidence>
<evidence type="ECO:0000256" key="6">
    <source>
        <dbReference type="SAM" id="MobiDB-lite"/>
    </source>
</evidence>
<sequence>MGRANKSALGSSKSNSSSSGTSKKSKRSAASDSRPGAAKPRSAAATIEWPAVKPKKGLQLAELVSGHIFLIRNLLSKQECDAFIRLADDLCVPTPGVPKRGEAFRNNARWSGIDTQFAQALWTDSGMGRLLGGWTHPDGREPVGLLENIRLYRYGPGQRFGKHYDDYFFDPKGRRTEYTLLIYLNAVDDERFGAEKGGRSSGGETVFYAGRMQPVSVKPEMGLALLHKHGADCLQHEALEIQNSYKYVLRSDLVFDRAGNE</sequence>
<keyword evidence="5" id="KW-0408">Iron</keyword>
<dbReference type="InterPro" id="IPR005123">
    <property type="entry name" value="Oxoglu/Fe-dep_dioxygenase_dom"/>
</dbReference>
<reference evidence="8 9" key="1">
    <citation type="submission" date="2016-07" db="EMBL/GenBank/DDBJ databases">
        <title>Pervasive Adenine N6-methylation of Active Genes in Fungi.</title>
        <authorList>
            <consortium name="DOE Joint Genome Institute"/>
            <person name="Mondo S.J."/>
            <person name="Dannebaum R.O."/>
            <person name="Kuo R.C."/>
            <person name="Labutti K."/>
            <person name="Haridas S."/>
            <person name="Kuo A."/>
            <person name="Salamov A."/>
            <person name="Ahrendt S.R."/>
            <person name="Lipzen A."/>
            <person name="Sullivan W."/>
            <person name="Andreopoulos W.B."/>
            <person name="Clum A."/>
            <person name="Lindquist E."/>
            <person name="Daum C."/>
            <person name="Ramamoorthy G.K."/>
            <person name="Gryganskyi A."/>
            <person name="Culley D."/>
            <person name="Magnuson J.K."/>
            <person name="James T.Y."/>
            <person name="O'Malley M.A."/>
            <person name="Stajich J.E."/>
            <person name="Spatafora J.W."/>
            <person name="Visel A."/>
            <person name="Grigoriev I.V."/>
        </authorList>
    </citation>
    <scope>NUCLEOTIDE SEQUENCE [LARGE SCALE GENOMIC DNA]</scope>
    <source>
        <strain evidence="8 9">ATCC 12442</strain>
    </source>
</reference>
<keyword evidence="2" id="KW-0479">Metal-binding</keyword>
<dbReference type="GO" id="GO:0031418">
    <property type="term" value="F:L-ascorbic acid binding"/>
    <property type="evidence" value="ECO:0007669"/>
    <property type="project" value="InterPro"/>
</dbReference>
<evidence type="ECO:0000256" key="5">
    <source>
        <dbReference type="ARBA" id="ARBA00023004"/>
    </source>
</evidence>
<evidence type="ECO:0000256" key="4">
    <source>
        <dbReference type="ARBA" id="ARBA00023002"/>
    </source>
</evidence>
<evidence type="ECO:0000256" key="2">
    <source>
        <dbReference type="ARBA" id="ARBA00022723"/>
    </source>
</evidence>
<feature type="domain" description="Fe2OG dioxygenase" evidence="7">
    <location>
        <begin position="141"/>
        <end position="259"/>
    </location>
</feature>
<feature type="compositionally biased region" description="Low complexity" evidence="6">
    <location>
        <begin position="1"/>
        <end position="33"/>
    </location>
</feature>
<evidence type="ECO:0000256" key="3">
    <source>
        <dbReference type="ARBA" id="ARBA00022964"/>
    </source>
</evidence>
<proteinExistence type="predicted"/>
<dbReference type="Pfam" id="PF13640">
    <property type="entry name" value="2OG-FeII_Oxy_3"/>
    <property type="match status" value="1"/>
</dbReference>
<dbReference type="SMART" id="SM00702">
    <property type="entry name" value="P4Hc"/>
    <property type="match status" value="1"/>
</dbReference>
<gene>
    <name evidence="8" type="ORF">DL89DRAFT_33263</name>
</gene>
<dbReference type="EMBL" id="MCFD01000010">
    <property type="protein sequence ID" value="ORX68405.1"/>
    <property type="molecule type" value="Genomic_DNA"/>
</dbReference>
<keyword evidence="3" id="KW-0223">Dioxygenase</keyword>
<dbReference type="PANTHER" id="PTHR10869">
    <property type="entry name" value="PROLYL 4-HYDROXYLASE ALPHA SUBUNIT"/>
    <property type="match status" value="1"/>
</dbReference>
<comment type="caution">
    <text evidence="8">The sequence shown here is derived from an EMBL/GenBank/DDBJ whole genome shotgun (WGS) entry which is preliminary data.</text>
</comment>